<feature type="non-terminal residue" evidence="1">
    <location>
        <position position="1"/>
    </location>
</feature>
<proteinExistence type="predicted"/>
<comment type="caution">
    <text evidence="1">The sequence shown here is derived from an EMBL/GenBank/DDBJ whole genome shotgun (WGS) entry which is preliminary data.</text>
</comment>
<organism evidence="1 2">
    <name type="scientific">Pararge aegeria aegeria</name>
    <dbReference type="NCBI Taxonomy" id="348720"/>
    <lineage>
        <taxon>Eukaryota</taxon>
        <taxon>Metazoa</taxon>
        <taxon>Ecdysozoa</taxon>
        <taxon>Arthropoda</taxon>
        <taxon>Hexapoda</taxon>
        <taxon>Insecta</taxon>
        <taxon>Pterygota</taxon>
        <taxon>Neoptera</taxon>
        <taxon>Endopterygota</taxon>
        <taxon>Lepidoptera</taxon>
        <taxon>Glossata</taxon>
        <taxon>Ditrysia</taxon>
        <taxon>Papilionoidea</taxon>
        <taxon>Nymphalidae</taxon>
        <taxon>Satyrinae</taxon>
        <taxon>Satyrini</taxon>
        <taxon>Parargina</taxon>
        <taxon>Pararge</taxon>
    </lineage>
</organism>
<reference evidence="1" key="1">
    <citation type="submission" date="2022-03" db="EMBL/GenBank/DDBJ databases">
        <authorList>
            <person name="Lindestad O."/>
        </authorList>
    </citation>
    <scope>NUCLEOTIDE SEQUENCE</scope>
</reference>
<evidence type="ECO:0000313" key="1">
    <source>
        <dbReference type="EMBL" id="CAH2214796.1"/>
    </source>
</evidence>
<dbReference type="OrthoDB" id="248233at2759"/>
<gene>
    <name evidence="1" type="primary">jg20282</name>
    <name evidence="1" type="ORF">PAEG_LOCUS3581</name>
</gene>
<name>A0A8S4QK74_9NEOP</name>
<evidence type="ECO:0000313" key="2">
    <source>
        <dbReference type="Proteomes" id="UP000838756"/>
    </source>
</evidence>
<dbReference type="AlphaFoldDB" id="A0A8S4QK74"/>
<sequence>KPILITDENLARNCVAPQKSILDAIDNTTDAAKEDDSQAELVPVFPVSCVRGAGLNALHAYLLALQPPGDSVQHKPEDGQ</sequence>
<dbReference type="EMBL" id="CAKXAJ010011584">
    <property type="protein sequence ID" value="CAH2214796.1"/>
    <property type="molecule type" value="Genomic_DNA"/>
</dbReference>
<keyword evidence="2" id="KW-1185">Reference proteome</keyword>
<accession>A0A8S4QK74</accession>
<protein>
    <submittedName>
        <fullName evidence="1">Jg20282 protein</fullName>
    </submittedName>
</protein>
<dbReference type="Proteomes" id="UP000838756">
    <property type="component" value="Unassembled WGS sequence"/>
</dbReference>